<gene>
    <name evidence="3" type="ORF">A2311_02930</name>
</gene>
<dbReference type="AlphaFoldDB" id="A0A1F4TW13"/>
<feature type="signal peptide" evidence="2">
    <location>
        <begin position="1"/>
        <end position="23"/>
    </location>
</feature>
<name>A0A1F4TW13_UNCSA</name>
<keyword evidence="2" id="KW-0732">Signal</keyword>
<accession>A0A1F4TW13</accession>
<evidence type="ECO:0000313" key="4">
    <source>
        <dbReference type="Proteomes" id="UP000178951"/>
    </source>
</evidence>
<evidence type="ECO:0000313" key="3">
    <source>
        <dbReference type="EMBL" id="OGC36852.1"/>
    </source>
</evidence>
<comment type="caution">
    <text evidence="3">The sequence shown here is derived from an EMBL/GenBank/DDBJ whole genome shotgun (WGS) entry which is preliminary data.</text>
</comment>
<evidence type="ECO:0000256" key="2">
    <source>
        <dbReference type="SAM" id="SignalP"/>
    </source>
</evidence>
<dbReference type="Proteomes" id="UP000178951">
    <property type="component" value="Unassembled WGS sequence"/>
</dbReference>
<organism evidence="3 4">
    <name type="scientific">candidate division WOR-1 bacterium RIFOXYB2_FULL_48_7</name>
    <dbReference type="NCBI Taxonomy" id="1802583"/>
    <lineage>
        <taxon>Bacteria</taxon>
        <taxon>Bacillati</taxon>
        <taxon>Saganbacteria</taxon>
    </lineage>
</organism>
<proteinExistence type="predicted"/>
<evidence type="ECO:0000256" key="1">
    <source>
        <dbReference type="SAM" id="MobiDB-lite"/>
    </source>
</evidence>
<feature type="region of interest" description="Disordered" evidence="1">
    <location>
        <begin position="207"/>
        <end position="226"/>
    </location>
</feature>
<sequence>MKKLLVCLFASVLLFALSTASFAAAGKITFYDQNGDNTVFNSADVQTLGIKVKLPKPLSSYKYDYISVLIFPSYNPKLKWENGWKADDLEEDELLDFALMPESHLDAAHGKGIVQGTILDRPKTQAIPTMDLTAQVYIYKKTGQKQETKWDDVYKKWVTQNIDIWDNGKVIATGKATFNVPQMTAAEQQENEAAKAESLRQINEIRKKMGKPPLTELPKNTKGMLR</sequence>
<feature type="chain" id="PRO_5009514691" evidence="2">
    <location>
        <begin position="24"/>
        <end position="226"/>
    </location>
</feature>
<reference evidence="3 4" key="1">
    <citation type="journal article" date="2016" name="Nat. Commun.">
        <title>Thousands of microbial genomes shed light on interconnected biogeochemical processes in an aquifer system.</title>
        <authorList>
            <person name="Anantharaman K."/>
            <person name="Brown C.T."/>
            <person name="Hug L.A."/>
            <person name="Sharon I."/>
            <person name="Castelle C.J."/>
            <person name="Probst A.J."/>
            <person name="Thomas B.C."/>
            <person name="Singh A."/>
            <person name="Wilkins M.J."/>
            <person name="Karaoz U."/>
            <person name="Brodie E.L."/>
            <person name="Williams K.H."/>
            <person name="Hubbard S.S."/>
            <person name="Banfield J.F."/>
        </authorList>
    </citation>
    <scope>NUCLEOTIDE SEQUENCE [LARGE SCALE GENOMIC DNA]</scope>
</reference>
<dbReference type="STRING" id="1802583.A2311_02930"/>
<dbReference type="EMBL" id="MEUF01000004">
    <property type="protein sequence ID" value="OGC36852.1"/>
    <property type="molecule type" value="Genomic_DNA"/>
</dbReference>
<protein>
    <submittedName>
        <fullName evidence="3">Uncharacterized protein</fullName>
    </submittedName>
</protein>